<organism evidence="1 2">
    <name type="scientific">Helicobacter didelphidarum</name>
    <dbReference type="NCBI Taxonomy" id="2040648"/>
    <lineage>
        <taxon>Bacteria</taxon>
        <taxon>Pseudomonadati</taxon>
        <taxon>Campylobacterota</taxon>
        <taxon>Epsilonproteobacteria</taxon>
        <taxon>Campylobacterales</taxon>
        <taxon>Helicobacteraceae</taxon>
        <taxon>Helicobacter</taxon>
    </lineage>
</organism>
<evidence type="ECO:0008006" key="3">
    <source>
        <dbReference type="Google" id="ProtNLM"/>
    </source>
</evidence>
<gene>
    <name evidence="1" type="ORF">CQA53_01815</name>
</gene>
<dbReference type="Proteomes" id="UP000256379">
    <property type="component" value="Unassembled WGS sequence"/>
</dbReference>
<name>A0A3D8IQ27_9HELI</name>
<dbReference type="PROSITE" id="PS51257">
    <property type="entry name" value="PROKAR_LIPOPROTEIN"/>
    <property type="match status" value="1"/>
</dbReference>
<accession>A0A3D8IQ27</accession>
<evidence type="ECO:0000313" key="1">
    <source>
        <dbReference type="EMBL" id="RDU67025.1"/>
    </source>
</evidence>
<sequence length="173" mass="18989">MLSIKKSIMGVAILSYIFVGCADKSEVEQSNSMQCNTYKDYASATFEVEGDLAEQIEKIAKKALTKTCFKKAENSTTNIRVKIQSKQTLHTESGFIKDKHDNTLTLTITAIMLIPTNEGGLTTLTSKQNATLNLKSSPIADFGSKSELSEKEVVPFVEQNVGVALNNLFKEMP</sequence>
<dbReference type="RefSeq" id="WP_115542320.1">
    <property type="nucleotide sequence ID" value="NZ_NXLQ01000002.1"/>
</dbReference>
<dbReference type="AlphaFoldDB" id="A0A3D8IQ27"/>
<dbReference type="OrthoDB" id="5328555at2"/>
<evidence type="ECO:0000313" key="2">
    <source>
        <dbReference type="Proteomes" id="UP000256379"/>
    </source>
</evidence>
<protein>
    <recommendedName>
        <fullName evidence="3">DUF4410 domain-containing protein</fullName>
    </recommendedName>
</protein>
<proteinExistence type="predicted"/>
<reference evidence="1 2" key="1">
    <citation type="submission" date="2018-04" db="EMBL/GenBank/DDBJ databases">
        <title>Novel Campyloabacter and Helicobacter Species and Strains.</title>
        <authorList>
            <person name="Mannion A.J."/>
            <person name="Shen Z."/>
            <person name="Fox J.G."/>
        </authorList>
    </citation>
    <scope>NUCLEOTIDE SEQUENCE [LARGE SCALE GENOMIC DNA]</scope>
    <source>
        <strain evidence="1 2">MIT 17-337</strain>
    </source>
</reference>
<comment type="caution">
    <text evidence="1">The sequence shown here is derived from an EMBL/GenBank/DDBJ whole genome shotgun (WGS) entry which is preliminary data.</text>
</comment>
<keyword evidence="2" id="KW-1185">Reference proteome</keyword>
<dbReference type="EMBL" id="NXLQ01000002">
    <property type="protein sequence ID" value="RDU67025.1"/>
    <property type="molecule type" value="Genomic_DNA"/>
</dbReference>